<dbReference type="PANTHER" id="PTHR43434:SF3">
    <property type="entry name" value="GMP_IMP NUCLEOTIDASE YRFG"/>
    <property type="match status" value="1"/>
</dbReference>
<reference evidence="1" key="1">
    <citation type="submission" date="2022-01" db="EMBL/GenBank/DDBJ databases">
        <title>Colwellia maritima, isolated from seawater.</title>
        <authorList>
            <person name="Kristyanto S."/>
            <person name="Jung J."/>
            <person name="Jeon C.O."/>
        </authorList>
    </citation>
    <scope>NUCLEOTIDE SEQUENCE</scope>
    <source>
        <strain evidence="1">MSW7</strain>
    </source>
</reference>
<dbReference type="EC" id="3.1.3.5" evidence="1"/>
<organism evidence="1 2">
    <name type="scientific">Colwellia maritima</name>
    <dbReference type="NCBI Taxonomy" id="2912588"/>
    <lineage>
        <taxon>Bacteria</taxon>
        <taxon>Pseudomonadati</taxon>
        <taxon>Pseudomonadota</taxon>
        <taxon>Gammaproteobacteria</taxon>
        <taxon>Alteromonadales</taxon>
        <taxon>Colwelliaceae</taxon>
        <taxon>Colwellia</taxon>
    </lineage>
</organism>
<dbReference type="InterPro" id="IPR006439">
    <property type="entry name" value="HAD-SF_hydro_IA"/>
</dbReference>
<dbReference type="Gene3D" id="3.40.50.1000">
    <property type="entry name" value="HAD superfamily/HAD-like"/>
    <property type="match status" value="1"/>
</dbReference>
<dbReference type="InterPro" id="IPR036412">
    <property type="entry name" value="HAD-like_sf"/>
</dbReference>
<dbReference type="NCBIfam" id="TIGR01509">
    <property type="entry name" value="HAD-SF-IA-v3"/>
    <property type="match status" value="1"/>
</dbReference>
<gene>
    <name evidence="1" type="primary">yrfG</name>
    <name evidence="1" type="ORF">L3081_03930</name>
</gene>
<dbReference type="PRINTS" id="PR00413">
    <property type="entry name" value="HADHALOGNASE"/>
</dbReference>
<sequence length="222" mass="25605">MLNWGKINVVILDMDGTLLDLHFDNYFWHIHIPTKYAKTHNITLQAAQEYLHIETSKVAGQIQWYCLDYWTDKLDLPIVELKREIQHKIALRPDTLPFLDALKQAGKKVVLLTNAHPKSLSLKVERTKLDQHIDLLISTHQYGATKESQTLWERLQIDLKFDNSTTLFVDDSLTILDSAKKFGIKHLLAIANPDSQLPSVSADRLKGYPYITDYRKIITDIV</sequence>
<dbReference type="PANTHER" id="PTHR43434">
    <property type="entry name" value="PHOSPHOGLYCOLATE PHOSPHATASE"/>
    <property type="match status" value="1"/>
</dbReference>
<dbReference type="SFLD" id="SFLDG01129">
    <property type="entry name" value="C1.5:_HAD__Beta-PGM__Phosphata"/>
    <property type="match status" value="1"/>
</dbReference>
<keyword evidence="2" id="KW-1185">Reference proteome</keyword>
<dbReference type="CDD" id="cd01427">
    <property type="entry name" value="HAD_like"/>
    <property type="match status" value="1"/>
</dbReference>
<name>A0ABS9WXJ7_9GAMM</name>
<comment type="caution">
    <text evidence="1">The sequence shown here is derived from an EMBL/GenBank/DDBJ whole genome shotgun (WGS) entry which is preliminary data.</text>
</comment>
<dbReference type="GO" id="GO:0008253">
    <property type="term" value="F:5'-nucleotidase activity"/>
    <property type="evidence" value="ECO:0007669"/>
    <property type="project" value="UniProtKB-EC"/>
</dbReference>
<dbReference type="SUPFAM" id="SSF56784">
    <property type="entry name" value="HAD-like"/>
    <property type="match status" value="1"/>
</dbReference>
<dbReference type="InterPro" id="IPR023214">
    <property type="entry name" value="HAD_sf"/>
</dbReference>
<evidence type="ECO:0000313" key="2">
    <source>
        <dbReference type="Proteomes" id="UP001139646"/>
    </source>
</evidence>
<proteinExistence type="predicted"/>
<accession>A0ABS9WXJ7</accession>
<evidence type="ECO:0000313" key="1">
    <source>
        <dbReference type="EMBL" id="MCI2282712.1"/>
    </source>
</evidence>
<dbReference type="RefSeq" id="WP_242283644.1">
    <property type="nucleotide sequence ID" value="NZ_JAKKSL010000001.1"/>
</dbReference>
<dbReference type="Proteomes" id="UP001139646">
    <property type="component" value="Unassembled WGS sequence"/>
</dbReference>
<dbReference type="Pfam" id="PF00702">
    <property type="entry name" value="Hydrolase"/>
    <property type="match status" value="1"/>
</dbReference>
<dbReference type="SFLD" id="SFLDS00003">
    <property type="entry name" value="Haloacid_Dehalogenase"/>
    <property type="match status" value="1"/>
</dbReference>
<dbReference type="EMBL" id="JAKKSL010000001">
    <property type="protein sequence ID" value="MCI2282712.1"/>
    <property type="molecule type" value="Genomic_DNA"/>
</dbReference>
<keyword evidence="1" id="KW-0378">Hydrolase</keyword>
<protein>
    <submittedName>
        <fullName evidence="1">GMP/IMP nucleotidase</fullName>
        <ecNumber evidence="1">3.1.3.5</ecNumber>
    </submittedName>
</protein>
<dbReference type="NCBIfam" id="NF011564">
    <property type="entry name" value="PRK14988.1"/>
    <property type="match status" value="1"/>
</dbReference>
<dbReference type="InterPro" id="IPR050155">
    <property type="entry name" value="HAD-like_hydrolase_sf"/>
</dbReference>